<feature type="region of interest" description="Disordered" evidence="1">
    <location>
        <begin position="244"/>
        <end position="281"/>
    </location>
</feature>
<dbReference type="AlphaFoldDB" id="A0AAV6U567"/>
<accession>A0AAV6U567</accession>
<reference evidence="2 3" key="1">
    <citation type="journal article" date="2022" name="Nat. Ecol. Evol.">
        <title>A masculinizing supergene underlies an exaggerated male reproductive morph in a spider.</title>
        <authorList>
            <person name="Hendrickx F."/>
            <person name="De Corte Z."/>
            <person name="Sonet G."/>
            <person name="Van Belleghem S.M."/>
            <person name="Kostlbacher S."/>
            <person name="Vangestel C."/>
        </authorList>
    </citation>
    <scope>NUCLEOTIDE SEQUENCE [LARGE SCALE GENOMIC DNA]</scope>
    <source>
        <strain evidence="2">W744_W776</strain>
    </source>
</reference>
<sequence>MPRRKKNVSHSMSLSVLDATTSVGDQSGSKILLQENISKIKRTEPVGARSCTVVLKNIKENQLLQKPTTVDGAENIKPSQKCNYTDGDKKIFINETMQGLRTVDEDKNQGQTIKNLETFTIVDKNNTRKVFDGGIPRKSQPGDEGKILISNKIFRNCDTAAEANGKENELAQECQSDDRYKIRRTMIHRLQKIINPTIDAENAKDNEIPQECQSTDGDKSQGMMTELLRNCNNSAVDTLKNEMPQESMSVDEDGKNEATPKNECVREHSRSTLRYRGSSTRGNFRKEADHDYCALFDDYYSSDEEYMPDIDLDFFSKNKLKYEEDGDWSPPNKKSGKRKRAKKSLTTSNKSRIKHGKSDDNHKDGVEHSNILLDNSLKSSNDAAGTQNNKPECGPKQNMSINLEKKKKAQHLTNKSRLVHSNTFDFKTSIQPSLPHPTAIETMSICSSKPLLQLPTIETKSDNSVKPSTLQAHKLGPIQETGEEVQDDDDCSICFIGERKTNLEATLPNTLLHKYVLHCKNYQRFNAEVDSACMYCSNFLDLDAIKIFAVADLLGDPKTYVERGIQHAEAEFERLKNSVGNLSDEKQFKLKMVEMKVNILKKAKDLLLEFGSFEYYVTQSYVRIL</sequence>
<organism evidence="2 3">
    <name type="scientific">Oedothorax gibbosus</name>
    <dbReference type="NCBI Taxonomy" id="931172"/>
    <lineage>
        <taxon>Eukaryota</taxon>
        <taxon>Metazoa</taxon>
        <taxon>Ecdysozoa</taxon>
        <taxon>Arthropoda</taxon>
        <taxon>Chelicerata</taxon>
        <taxon>Arachnida</taxon>
        <taxon>Araneae</taxon>
        <taxon>Araneomorphae</taxon>
        <taxon>Entelegynae</taxon>
        <taxon>Araneoidea</taxon>
        <taxon>Linyphiidae</taxon>
        <taxon>Erigoninae</taxon>
        <taxon>Oedothorax</taxon>
    </lineage>
</organism>
<feature type="compositionally biased region" description="Polar residues" evidence="1">
    <location>
        <begin position="372"/>
        <end position="390"/>
    </location>
</feature>
<feature type="compositionally biased region" description="Basic and acidic residues" evidence="1">
    <location>
        <begin position="356"/>
        <end position="367"/>
    </location>
</feature>
<protein>
    <submittedName>
        <fullName evidence="2">Uncharacterized protein</fullName>
    </submittedName>
</protein>
<feature type="region of interest" description="Disordered" evidence="1">
    <location>
        <begin position="322"/>
        <end position="398"/>
    </location>
</feature>
<dbReference type="EMBL" id="JAFNEN010000640">
    <property type="protein sequence ID" value="KAG8179279.1"/>
    <property type="molecule type" value="Genomic_DNA"/>
</dbReference>
<gene>
    <name evidence="2" type="ORF">JTE90_026741</name>
</gene>
<evidence type="ECO:0000256" key="1">
    <source>
        <dbReference type="SAM" id="MobiDB-lite"/>
    </source>
</evidence>
<name>A0AAV6U567_9ARAC</name>
<comment type="caution">
    <text evidence="2">The sequence shown here is derived from an EMBL/GenBank/DDBJ whole genome shotgun (WGS) entry which is preliminary data.</text>
</comment>
<proteinExistence type="predicted"/>
<feature type="compositionally biased region" description="Basic and acidic residues" evidence="1">
    <location>
        <begin position="252"/>
        <end position="270"/>
    </location>
</feature>
<dbReference type="Proteomes" id="UP000827092">
    <property type="component" value="Unassembled WGS sequence"/>
</dbReference>
<keyword evidence="3" id="KW-1185">Reference proteome</keyword>
<feature type="compositionally biased region" description="Basic residues" evidence="1">
    <location>
        <begin position="334"/>
        <end position="343"/>
    </location>
</feature>
<evidence type="ECO:0000313" key="2">
    <source>
        <dbReference type="EMBL" id="KAG8179279.1"/>
    </source>
</evidence>
<evidence type="ECO:0000313" key="3">
    <source>
        <dbReference type="Proteomes" id="UP000827092"/>
    </source>
</evidence>